<keyword evidence="4" id="KW-0561">Oxygen transport</keyword>
<feature type="domain" description="Globin" evidence="6">
    <location>
        <begin position="68"/>
        <end position="184"/>
    </location>
</feature>
<feature type="compositionally biased region" description="Basic and acidic residues" evidence="5">
    <location>
        <begin position="13"/>
        <end position="29"/>
    </location>
</feature>
<dbReference type="AlphaFoldDB" id="A0A0N4VJW6"/>
<dbReference type="GO" id="GO:0020037">
    <property type="term" value="F:heme binding"/>
    <property type="evidence" value="ECO:0007669"/>
    <property type="project" value="InterPro"/>
</dbReference>
<dbReference type="Proteomes" id="UP000274131">
    <property type="component" value="Unassembled WGS sequence"/>
</dbReference>
<proteinExistence type="inferred from homology"/>
<keyword evidence="8" id="KW-1185">Reference proteome</keyword>
<comment type="similarity">
    <text evidence="4">Belongs to the globin family.</text>
</comment>
<dbReference type="GO" id="GO:0019825">
    <property type="term" value="F:oxygen binding"/>
    <property type="evidence" value="ECO:0007669"/>
    <property type="project" value="InterPro"/>
</dbReference>
<evidence type="ECO:0000256" key="4">
    <source>
        <dbReference type="RuleBase" id="RU000356"/>
    </source>
</evidence>
<dbReference type="GO" id="GO:0046872">
    <property type="term" value="F:metal ion binding"/>
    <property type="evidence" value="ECO:0007669"/>
    <property type="project" value="UniProtKB-KW"/>
</dbReference>
<feature type="region of interest" description="Disordered" evidence="5">
    <location>
        <begin position="1"/>
        <end position="29"/>
    </location>
</feature>
<protein>
    <submittedName>
        <fullName evidence="9">GLOBIN domain-containing protein</fullName>
    </submittedName>
</protein>
<keyword evidence="3" id="KW-0408">Iron</keyword>
<dbReference type="WBParaSite" id="EVEC_0001113701-mRNA-1">
    <property type="protein sequence ID" value="EVEC_0001113701-mRNA-1"/>
    <property type="gene ID" value="EVEC_0001113701"/>
</dbReference>
<dbReference type="GO" id="GO:0005344">
    <property type="term" value="F:oxygen carrier activity"/>
    <property type="evidence" value="ECO:0007669"/>
    <property type="project" value="UniProtKB-KW"/>
</dbReference>
<dbReference type="Pfam" id="PF00042">
    <property type="entry name" value="Globin"/>
    <property type="match status" value="1"/>
</dbReference>
<accession>A0A0N4VJW6</accession>
<dbReference type="Gene3D" id="1.10.490.10">
    <property type="entry name" value="Globins"/>
    <property type="match status" value="1"/>
</dbReference>
<evidence type="ECO:0000313" key="8">
    <source>
        <dbReference type="Proteomes" id="UP000274131"/>
    </source>
</evidence>
<evidence type="ECO:0000313" key="9">
    <source>
        <dbReference type="WBParaSite" id="EVEC_0001113701-mRNA-1"/>
    </source>
</evidence>
<evidence type="ECO:0000259" key="6">
    <source>
        <dbReference type="Pfam" id="PF00042"/>
    </source>
</evidence>
<evidence type="ECO:0000313" key="7">
    <source>
        <dbReference type="EMBL" id="VDD95711.1"/>
    </source>
</evidence>
<name>A0A0N4VJW6_ENTVE</name>
<evidence type="ECO:0000256" key="5">
    <source>
        <dbReference type="SAM" id="MobiDB-lite"/>
    </source>
</evidence>
<evidence type="ECO:0000256" key="2">
    <source>
        <dbReference type="ARBA" id="ARBA00022723"/>
    </source>
</evidence>
<dbReference type="PANTHER" id="PTHR46458">
    <property type="entry name" value="BLR2807 PROTEIN"/>
    <property type="match status" value="1"/>
</dbReference>
<dbReference type="PANTHER" id="PTHR46458:SF5">
    <property type="entry name" value="GLOBIN FAMILY PROFILE DOMAIN-CONTAINING PROTEIN"/>
    <property type="match status" value="1"/>
</dbReference>
<dbReference type="InterPro" id="IPR000971">
    <property type="entry name" value="Globin"/>
</dbReference>
<reference evidence="9" key="1">
    <citation type="submission" date="2017-02" db="UniProtKB">
        <authorList>
            <consortium name="WormBaseParasite"/>
        </authorList>
    </citation>
    <scope>IDENTIFICATION</scope>
</reference>
<keyword evidence="4" id="KW-0813">Transport</keyword>
<evidence type="ECO:0000256" key="1">
    <source>
        <dbReference type="ARBA" id="ARBA00022617"/>
    </source>
</evidence>
<organism evidence="9">
    <name type="scientific">Enterobius vermicularis</name>
    <name type="common">Human pinworm</name>
    <dbReference type="NCBI Taxonomy" id="51028"/>
    <lineage>
        <taxon>Eukaryota</taxon>
        <taxon>Metazoa</taxon>
        <taxon>Ecdysozoa</taxon>
        <taxon>Nematoda</taxon>
        <taxon>Chromadorea</taxon>
        <taxon>Rhabditida</taxon>
        <taxon>Spirurina</taxon>
        <taxon>Oxyuridomorpha</taxon>
        <taxon>Oxyuroidea</taxon>
        <taxon>Oxyuridae</taxon>
        <taxon>Enterobius</taxon>
    </lineage>
</organism>
<dbReference type="SUPFAM" id="SSF46458">
    <property type="entry name" value="Globin-like"/>
    <property type="match status" value="1"/>
</dbReference>
<dbReference type="EMBL" id="UXUI01010870">
    <property type="protein sequence ID" value="VDD95711.1"/>
    <property type="molecule type" value="Genomic_DNA"/>
</dbReference>
<keyword evidence="1 4" id="KW-0349">Heme</keyword>
<dbReference type="InterPro" id="IPR012292">
    <property type="entry name" value="Globin/Proto"/>
</dbReference>
<dbReference type="OrthoDB" id="6344802at2759"/>
<gene>
    <name evidence="7" type="ORF">EVEC_LOCUS10462</name>
</gene>
<evidence type="ECO:0000256" key="3">
    <source>
        <dbReference type="ARBA" id="ARBA00023004"/>
    </source>
</evidence>
<dbReference type="InterPro" id="IPR009050">
    <property type="entry name" value="Globin-like_sf"/>
</dbReference>
<dbReference type="InterPro" id="IPR050532">
    <property type="entry name" value="Globin-like_OT"/>
</dbReference>
<sequence length="196" mass="22384">MGSGSSVAAPQREVSHVSRGKPAEETKTATHEFDSCLPYTNFRDLFTLKNYWKVVRRNERESGKALVSKYLKSNPDNKKLYERLKNINLATVDSSTVDPGFEKVSAAYLKVFDEVITAVEEKPADVSEACERLKGIGKMHKTKVSSMDAGDFQKLEEPFLNMINDVLQDRYNEKVDTLFRKFFQFCLKYILEGYNS</sequence>
<reference evidence="7 8" key="2">
    <citation type="submission" date="2018-10" db="EMBL/GenBank/DDBJ databases">
        <authorList>
            <consortium name="Pathogen Informatics"/>
        </authorList>
    </citation>
    <scope>NUCLEOTIDE SEQUENCE [LARGE SCALE GENOMIC DNA]</scope>
</reference>
<keyword evidence="2" id="KW-0479">Metal-binding</keyword>